<evidence type="ECO:0000313" key="14">
    <source>
        <dbReference type="EMBL" id="TCZ74465.1"/>
    </source>
</evidence>
<keyword evidence="5" id="KW-0521">NADP</keyword>
<evidence type="ECO:0000256" key="5">
    <source>
        <dbReference type="ARBA" id="ARBA00022857"/>
    </source>
</evidence>
<comment type="catalytic activity">
    <reaction evidence="8">
        <text>NAD(+) + NADPH + H(+)(in) = NADH + NADP(+) + H(+)(out)</text>
        <dbReference type="Rhea" id="RHEA:47992"/>
        <dbReference type="ChEBI" id="CHEBI:15378"/>
        <dbReference type="ChEBI" id="CHEBI:57540"/>
        <dbReference type="ChEBI" id="CHEBI:57783"/>
        <dbReference type="ChEBI" id="CHEBI:57945"/>
        <dbReference type="ChEBI" id="CHEBI:58349"/>
        <dbReference type="EC" id="7.1.1.1"/>
    </reaction>
</comment>
<evidence type="ECO:0000259" key="12">
    <source>
        <dbReference type="SMART" id="SM01002"/>
    </source>
</evidence>
<evidence type="ECO:0000256" key="3">
    <source>
        <dbReference type="ARBA" id="ARBA00012943"/>
    </source>
</evidence>
<evidence type="ECO:0000256" key="10">
    <source>
        <dbReference type="ARBA" id="ARBA00076996"/>
    </source>
</evidence>
<dbReference type="Pfam" id="PF01262">
    <property type="entry name" value="AlaDh_PNT_C"/>
    <property type="match status" value="1"/>
</dbReference>
<organism evidence="14 15">
    <name type="scientific">Flaviaesturariibacter aridisoli</name>
    <dbReference type="NCBI Taxonomy" id="2545761"/>
    <lineage>
        <taxon>Bacteria</taxon>
        <taxon>Pseudomonadati</taxon>
        <taxon>Bacteroidota</taxon>
        <taxon>Chitinophagia</taxon>
        <taxon>Chitinophagales</taxon>
        <taxon>Chitinophagaceae</taxon>
        <taxon>Flaviaestuariibacter</taxon>
    </lineage>
</organism>
<dbReference type="SMART" id="SM01003">
    <property type="entry name" value="AlaDh_PNT_N"/>
    <property type="match status" value="1"/>
</dbReference>
<comment type="similarity">
    <text evidence="2">Belongs to the AlaDH/PNT family.</text>
</comment>
<keyword evidence="7" id="KW-0520">NAD</keyword>
<evidence type="ECO:0000256" key="11">
    <source>
        <dbReference type="ARBA" id="ARBA00084087"/>
    </source>
</evidence>
<feature type="domain" description="Alanine dehydrogenase/pyridine nucleotide transhydrogenase NAD(H)-binding" evidence="12">
    <location>
        <begin position="142"/>
        <end position="306"/>
    </location>
</feature>
<dbReference type="SMART" id="SM01002">
    <property type="entry name" value="AlaDh_PNT_C"/>
    <property type="match status" value="1"/>
</dbReference>
<reference evidence="14 15" key="1">
    <citation type="submission" date="2019-03" db="EMBL/GenBank/DDBJ databases">
        <authorList>
            <person name="Kim M.K.M."/>
        </authorList>
    </citation>
    <scope>NUCLEOTIDE SEQUENCE [LARGE SCALE GENOMIC DNA]</scope>
    <source>
        <strain evidence="14 15">17J68-15</strain>
    </source>
</reference>
<dbReference type="SUPFAM" id="SSF52283">
    <property type="entry name" value="Formate/glycerate dehydrogenase catalytic domain-like"/>
    <property type="match status" value="1"/>
</dbReference>
<dbReference type="SUPFAM" id="SSF51735">
    <property type="entry name" value="NAD(P)-binding Rossmann-fold domains"/>
    <property type="match status" value="1"/>
</dbReference>
<name>A0A4R4E9I9_9BACT</name>
<dbReference type="CDD" id="cd05304">
    <property type="entry name" value="Rubrum_tdh"/>
    <property type="match status" value="1"/>
</dbReference>
<feature type="domain" description="Alanine dehydrogenase/pyridine nucleotide transhydrogenase N-terminal" evidence="13">
    <location>
        <begin position="4"/>
        <end position="133"/>
    </location>
</feature>
<comment type="caution">
    <text evidence="14">The sequence shown here is derived from an EMBL/GenBank/DDBJ whole genome shotgun (WGS) entry which is preliminary data.</text>
</comment>
<dbReference type="PROSITE" id="PS00837">
    <property type="entry name" value="ALADH_PNT_2"/>
    <property type="match status" value="1"/>
</dbReference>
<dbReference type="InterPro" id="IPR008143">
    <property type="entry name" value="Ala_DH/PNT_CS2"/>
</dbReference>
<gene>
    <name evidence="14" type="ORF">E0486_02235</name>
</gene>
<evidence type="ECO:0000256" key="1">
    <source>
        <dbReference type="ARBA" id="ARBA00003943"/>
    </source>
</evidence>
<evidence type="ECO:0000256" key="4">
    <source>
        <dbReference type="ARBA" id="ARBA00022741"/>
    </source>
</evidence>
<dbReference type="EC" id="7.1.1.1" evidence="3"/>
<evidence type="ECO:0000313" key="15">
    <source>
        <dbReference type="Proteomes" id="UP000295164"/>
    </source>
</evidence>
<dbReference type="InterPro" id="IPR036291">
    <property type="entry name" value="NAD(P)-bd_dom_sf"/>
</dbReference>
<evidence type="ECO:0000256" key="8">
    <source>
        <dbReference type="ARBA" id="ARBA00048202"/>
    </source>
</evidence>
<dbReference type="OrthoDB" id="9804592at2"/>
<dbReference type="PANTHER" id="PTHR10160:SF19">
    <property type="entry name" value="PROTON-TRANSLOCATING NAD(P)(+) TRANSHYDROGENASE"/>
    <property type="match status" value="1"/>
</dbReference>
<protein>
    <recommendedName>
        <fullName evidence="9">NAD(P) transhydrogenase subunit alpha part 1</fullName>
        <ecNumber evidence="3">7.1.1.1</ecNumber>
    </recommendedName>
    <alternativeName>
        <fullName evidence="11">Nicotinamide nucleotide transhydrogenase subunit alpha 1</fullName>
    </alternativeName>
    <alternativeName>
        <fullName evidence="10">Pyridine nucleotide transhydrogenase subunit alpha 1</fullName>
    </alternativeName>
</protein>
<dbReference type="AlphaFoldDB" id="A0A4R4E9I9"/>
<evidence type="ECO:0000256" key="9">
    <source>
        <dbReference type="ARBA" id="ARBA00071353"/>
    </source>
</evidence>
<dbReference type="GO" id="GO:0008750">
    <property type="term" value="F:proton-translocating NAD(P)+ transhydrogenase activity"/>
    <property type="evidence" value="ECO:0007669"/>
    <property type="project" value="UniProtKB-EC"/>
</dbReference>
<dbReference type="EMBL" id="SKFH01000002">
    <property type="protein sequence ID" value="TCZ74465.1"/>
    <property type="molecule type" value="Genomic_DNA"/>
</dbReference>
<sequence length="372" mass="38791">MTIGVLKEPAPETRVSLLPEAVAALVKKGITVLVETGAGAAAYAPDADYEAAGARISTMDAVASASDILLAIHRPASVPANGKVLIGVFGLLADPGGARALQEAGVTTFSLDLLPRTTRAQSMDVLSSQANIAGYKAVLLAANLYPRYFPMFMTAAGSIAPAKILILGAGVAGLQAIATARRLGAVVEVFDTRPAVKEEVMSLGAKFVEVEGAADASKAGGYAVEQSDEYKQKQQQRIADSAAKADIIITTAQIPGRRAPVLITEETLQRMRPGSVIIDIAAATGGNTPFTKNNATVDHRGIRIVGDSNLQASMPSDASKLYGKNILNFLQLITTEEGALHLNWEDDLVKGSCVTHEGEVLHERVAGALQGV</sequence>
<keyword evidence="15" id="KW-1185">Reference proteome</keyword>
<proteinExistence type="inferred from homology"/>
<dbReference type="InterPro" id="IPR007886">
    <property type="entry name" value="AlaDH/PNT_N"/>
</dbReference>
<keyword evidence="4" id="KW-0547">Nucleotide-binding</keyword>
<dbReference type="GO" id="GO:0050661">
    <property type="term" value="F:NADP binding"/>
    <property type="evidence" value="ECO:0007669"/>
    <property type="project" value="TreeGrafter"/>
</dbReference>
<dbReference type="GO" id="GO:0006740">
    <property type="term" value="P:NADPH regeneration"/>
    <property type="evidence" value="ECO:0007669"/>
    <property type="project" value="TreeGrafter"/>
</dbReference>
<accession>A0A4R4E9I9</accession>
<dbReference type="Proteomes" id="UP000295164">
    <property type="component" value="Unassembled WGS sequence"/>
</dbReference>
<dbReference type="Gene3D" id="3.40.50.720">
    <property type="entry name" value="NAD(P)-binding Rossmann-like Domain"/>
    <property type="match status" value="2"/>
</dbReference>
<comment type="function">
    <text evidence="1">The transhydrogenation between NADH and NADP is coupled to respiration and ATP hydrolysis and functions as a proton pump across the membrane.</text>
</comment>
<evidence type="ECO:0000256" key="6">
    <source>
        <dbReference type="ARBA" id="ARBA00022967"/>
    </source>
</evidence>
<dbReference type="GO" id="GO:0005886">
    <property type="term" value="C:plasma membrane"/>
    <property type="evidence" value="ECO:0007669"/>
    <property type="project" value="TreeGrafter"/>
</dbReference>
<dbReference type="RefSeq" id="WP_131850511.1">
    <property type="nucleotide sequence ID" value="NZ_SKFH01000002.1"/>
</dbReference>
<dbReference type="GO" id="GO:0016491">
    <property type="term" value="F:oxidoreductase activity"/>
    <property type="evidence" value="ECO:0007669"/>
    <property type="project" value="InterPro"/>
</dbReference>
<dbReference type="PANTHER" id="PTHR10160">
    <property type="entry name" value="NAD(P) TRANSHYDROGENASE"/>
    <property type="match status" value="1"/>
</dbReference>
<evidence type="ECO:0000256" key="2">
    <source>
        <dbReference type="ARBA" id="ARBA00005689"/>
    </source>
</evidence>
<dbReference type="FunFam" id="3.40.50.720:FF:000188">
    <property type="entry name" value="NAD(P) transhydrogenase alpha subunit 1"/>
    <property type="match status" value="1"/>
</dbReference>
<dbReference type="InterPro" id="IPR007698">
    <property type="entry name" value="AlaDH/PNT_NAD(H)-bd"/>
</dbReference>
<keyword evidence="6" id="KW-1278">Translocase</keyword>
<dbReference type="Pfam" id="PF05222">
    <property type="entry name" value="AlaDh_PNT_N"/>
    <property type="match status" value="1"/>
</dbReference>
<evidence type="ECO:0000256" key="7">
    <source>
        <dbReference type="ARBA" id="ARBA00023027"/>
    </source>
</evidence>
<evidence type="ECO:0000259" key="13">
    <source>
        <dbReference type="SMART" id="SM01003"/>
    </source>
</evidence>